<dbReference type="PANTHER" id="PTHR43272">
    <property type="entry name" value="LONG-CHAIN-FATTY-ACID--COA LIGASE"/>
    <property type="match status" value="1"/>
</dbReference>
<dbReference type="CDD" id="cd05907">
    <property type="entry name" value="VL_LC_FACS_like"/>
    <property type="match status" value="1"/>
</dbReference>
<dbReference type="Pfam" id="PF23562">
    <property type="entry name" value="AMP-binding_C_3"/>
    <property type="match status" value="1"/>
</dbReference>
<dbReference type="InterPro" id="IPR020845">
    <property type="entry name" value="AMP-binding_CS"/>
</dbReference>
<comment type="similarity">
    <text evidence="1">Belongs to the ATP-dependent AMP-binding enzyme family.</text>
</comment>
<dbReference type="Proteomes" id="UP000287519">
    <property type="component" value="Unassembled WGS sequence"/>
</dbReference>
<keyword evidence="4" id="KW-0443">Lipid metabolism</keyword>
<dbReference type="PROSITE" id="PS00455">
    <property type="entry name" value="AMP_BINDING"/>
    <property type="match status" value="1"/>
</dbReference>
<proteinExistence type="inferred from homology"/>
<dbReference type="GO" id="GO:0004467">
    <property type="term" value="F:long-chain fatty acid-CoA ligase activity"/>
    <property type="evidence" value="ECO:0007669"/>
    <property type="project" value="TreeGrafter"/>
</dbReference>
<evidence type="ECO:0000256" key="3">
    <source>
        <dbReference type="ARBA" id="ARBA00022832"/>
    </source>
</evidence>
<organism evidence="7 8">
    <name type="scientific">Rhodococcus wratislaviensis</name>
    <name type="common">Tsukamurella wratislaviensis</name>
    <dbReference type="NCBI Taxonomy" id="44752"/>
    <lineage>
        <taxon>Bacteria</taxon>
        <taxon>Bacillati</taxon>
        <taxon>Actinomycetota</taxon>
        <taxon>Actinomycetes</taxon>
        <taxon>Mycobacteriales</taxon>
        <taxon>Nocardiaceae</taxon>
        <taxon>Rhodococcus</taxon>
    </lineage>
</organism>
<evidence type="ECO:0000256" key="2">
    <source>
        <dbReference type="ARBA" id="ARBA00022598"/>
    </source>
</evidence>
<feature type="domain" description="AMP-dependent synthetase/ligase" evidence="6">
    <location>
        <begin position="18"/>
        <end position="418"/>
    </location>
</feature>
<comment type="caution">
    <text evidence="7">The sequence shown here is derived from an EMBL/GenBank/DDBJ whole genome shotgun (WGS) entry which is preliminary data.</text>
</comment>
<evidence type="ECO:0000313" key="8">
    <source>
        <dbReference type="Proteomes" id="UP000287519"/>
    </source>
</evidence>
<dbReference type="AlphaFoldDB" id="A0A402CD77"/>
<dbReference type="SUPFAM" id="SSF56801">
    <property type="entry name" value="Acetyl-CoA synthetase-like"/>
    <property type="match status" value="1"/>
</dbReference>
<name>A0A402CD77_RHOWR</name>
<dbReference type="Pfam" id="PF00501">
    <property type="entry name" value="AMP-binding"/>
    <property type="match status" value="1"/>
</dbReference>
<reference evidence="7 8" key="1">
    <citation type="submission" date="2018-11" db="EMBL/GenBank/DDBJ databases">
        <title>Microbial catabolism of amino acid.</title>
        <authorList>
            <person name="Hibi M."/>
            <person name="Ogawa J."/>
        </authorList>
    </citation>
    <scope>NUCLEOTIDE SEQUENCE [LARGE SCALE GENOMIC DNA]</scope>
    <source>
        <strain evidence="7 8">C31-06</strain>
    </source>
</reference>
<protein>
    <recommendedName>
        <fullName evidence="5">Acyl-CoA synthetase</fullName>
    </recommendedName>
</protein>
<dbReference type="GO" id="GO:0016020">
    <property type="term" value="C:membrane"/>
    <property type="evidence" value="ECO:0007669"/>
    <property type="project" value="TreeGrafter"/>
</dbReference>
<gene>
    <name evidence="7" type="ORF">Rhow_005206</name>
</gene>
<evidence type="ECO:0000256" key="1">
    <source>
        <dbReference type="ARBA" id="ARBA00006432"/>
    </source>
</evidence>
<evidence type="ECO:0000256" key="4">
    <source>
        <dbReference type="ARBA" id="ARBA00023098"/>
    </source>
</evidence>
<dbReference type="OrthoDB" id="9803968at2"/>
<dbReference type="Gene3D" id="3.40.50.12780">
    <property type="entry name" value="N-terminal domain of ligase-like"/>
    <property type="match status" value="1"/>
</dbReference>
<keyword evidence="2 7" id="KW-0436">Ligase</keyword>
<dbReference type="EMBL" id="BHYM01000045">
    <property type="protein sequence ID" value="GCE41547.1"/>
    <property type="molecule type" value="Genomic_DNA"/>
</dbReference>
<keyword evidence="3" id="KW-0276">Fatty acid metabolism</keyword>
<sequence length="619" mass="66398">MASVGRQGLPSSTLCEEFQRTAKVDPEAVALRTVAGTQQITWREYANRVRRIATGLASLGVGHGDTVALMMGNRPEFNLIDTAILHLGAGPFSIYNTNSAEQITHLLSNAESKVVFCEARFVDTIRAAGGPVETIVVIDAPVDGTLPLKLVEERLAPGFDFDASWQAVRPHDVATLIYTSGTTGNPKGVELTHANILSQVEALSHVFDVKAGDRFVSFLPAAHIADRLASHYLQIAHGTQLTTLDDPKNLAAALADARPTYWFAVPRVWEKLKAALELGFAEADGVKATLLTRARTLSAKNVEAGRGGPTLSALEQLQLRVLDHIVLSKVRAKLGLEELRWAISGGASIAPDTLNFFLALGIKVCEIWGMSETAGAGLVNPPDGIRSGTIGKPLPGVEVRVADDGEMLIRGGIVMHGYRHDPERTAEALDADGWLYTGDVVTIDADGYVTIVDRKKELIINAAGKNMSPANIEGTLKTMCPLIGEAVTIGDGRPFNTALIVLDADAAAAYAAKKGLSDASAATLAVDPDLVQTILAGVAAANERLSRVEQIKRLRILPVFWEAGGVEITPTMKLRRRPISERYTHEIESLYADVRPSEVRDLGTAPAADPAHRRLRQLS</sequence>
<accession>A0A402CD77</accession>
<keyword evidence="8" id="KW-1185">Reference proteome</keyword>
<evidence type="ECO:0000259" key="6">
    <source>
        <dbReference type="Pfam" id="PF00501"/>
    </source>
</evidence>
<dbReference type="InterPro" id="IPR000873">
    <property type="entry name" value="AMP-dep_synth/lig_dom"/>
</dbReference>
<evidence type="ECO:0000256" key="5">
    <source>
        <dbReference type="ARBA" id="ARBA00032875"/>
    </source>
</evidence>
<evidence type="ECO:0000313" key="7">
    <source>
        <dbReference type="EMBL" id="GCE41547.1"/>
    </source>
</evidence>
<dbReference type="InterPro" id="IPR042099">
    <property type="entry name" value="ANL_N_sf"/>
</dbReference>
<dbReference type="RefSeq" id="WP_124393619.1">
    <property type="nucleotide sequence ID" value="NZ_BHYM01000045.1"/>
</dbReference>
<dbReference type="PANTHER" id="PTHR43272:SF32">
    <property type="entry name" value="AMP-DEPENDENT SYNTHETASE_LIGASE DOMAIN-CONTAINING PROTEIN"/>
    <property type="match status" value="1"/>
</dbReference>